<name>A0A2P2N0X9_RHIMU</name>
<dbReference type="AlphaFoldDB" id="A0A2P2N0X9"/>
<dbReference type="EMBL" id="GGEC01055668">
    <property type="protein sequence ID" value="MBX36152.1"/>
    <property type="molecule type" value="Transcribed_RNA"/>
</dbReference>
<organism evidence="1">
    <name type="scientific">Rhizophora mucronata</name>
    <name type="common">Asiatic mangrove</name>
    <dbReference type="NCBI Taxonomy" id="61149"/>
    <lineage>
        <taxon>Eukaryota</taxon>
        <taxon>Viridiplantae</taxon>
        <taxon>Streptophyta</taxon>
        <taxon>Embryophyta</taxon>
        <taxon>Tracheophyta</taxon>
        <taxon>Spermatophyta</taxon>
        <taxon>Magnoliopsida</taxon>
        <taxon>eudicotyledons</taxon>
        <taxon>Gunneridae</taxon>
        <taxon>Pentapetalae</taxon>
        <taxon>rosids</taxon>
        <taxon>fabids</taxon>
        <taxon>Malpighiales</taxon>
        <taxon>Rhizophoraceae</taxon>
        <taxon>Rhizophora</taxon>
    </lineage>
</organism>
<reference evidence="1" key="1">
    <citation type="submission" date="2018-02" db="EMBL/GenBank/DDBJ databases">
        <title>Rhizophora mucronata_Transcriptome.</title>
        <authorList>
            <person name="Meera S.P."/>
            <person name="Sreeshan A."/>
            <person name="Augustine A."/>
        </authorList>
    </citation>
    <scope>NUCLEOTIDE SEQUENCE</scope>
    <source>
        <tissue evidence="1">Leaf</tissue>
    </source>
</reference>
<proteinExistence type="predicted"/>
<protein>
    <submittedName>
        <fullName evidence="1">Uncharacterized protein</fullName>
    </submittedName>
</protein>
<evidence type="ECO:0000313" key="1">
    <source>
        <dbReference type="EMBL" id="MBX36152.1"/>
    </source>
</evidence>
<accession>A0A2P2N0X9</accession>
<sequence length="80" mass="9361">MMLKMIIPNLKDERDACHIVIHVFYLLNHFCCQESVKGSLEHERSQNKGWTRKMTKNVLEADTFCFLSSFKTTLLLVLTN</sequence>